<evidence type="ECO:0000256" key="1">
    <source>
        <dbReference type="ARBA" id="ARBA00009437"/>
    </source>
</evidence>
<dbReference type="CDD" id="cd08473">
    <property type="entry name" value="PBP2_CrgA_like_4"/>
    <property type="match status" value="1"/>
</dbReference>
<dbReference type="PROSITE" id="PS50931">
    <property type="entry name" value="HTH_LYSR"/>
    <property type="match status" value="1"/>
</dbReference>
<dbReference type="OrthoDB" id="9813056at2"/>
<organism evidence="5 6">
    <name type="scientific">Glycocaulis alkaliphilus</name>
    <dbReference type="NCBI Taxonomy" id="1434191"/>
    <lineage>
        <taxon>Bacteria</taxon>
        <taxon>Pseudomonadati</taxon>
        <taxon>Pseudomonadota</taxon>
        <taxon>Alphaproteobacteria</taxon>
        <taxon>Maricaulales</taxon>
        <taxon>Maricaulaceae</taxon>
        <taxon>Glycocaulis</taxon>
    </lineage>
</organism>
<dbReference type="InterPro" id="IPR058163">
    <property type="entry name" value="LysR-type_TF_proteobact-type"/>
</dbReference>
<keyword evidence="4" id="KW-0804">Transcription</keyword>
<dbReference type="KEGG" id="gak:X907_2086"/>
<dbReference type="PANTHER" id="PTHR30537:SF31">
    <property type="entry name" value="TRANSCRIPTIONAL REGULATOR, LYSR FAMILY"/>
    <property type="match status" value="1"/>
</dbReference>
<dbReference type="FunFam" id="1.10.10.10:FF:000001">
    <property type="entry name" value="LysR family transcriptional regulator"/>
    <property type="match status" value="1"/>
</dbReference>
<gene>
    <name evidence="5" type="ORF">X907_2086</name>
</gene>
<dbReference type="EMBL" id="CP018911">
    <property type="protein sequence ID" value="AZU04609.1"/>
    <property type="molecule type" value="Genomic_DNA"/>
</dbReference>
<dbReference type="AlphaFoldDB" id="A0A3T0EBA3"/>
<proteinExistence type="inferred from homology"/>
<dbReference type="PANTHER" id="PTHR30537">
    <property type="entry name" value="HTH-TYPE TRANSCRIPTIONAL REGULATOR"/>
    <property type="match status" value="1"/>
</dbReference>
<evidence type="ECO:0000256" key="2">
    <source>
        <dbReference type="ARBA" id="ARBA00023015"/>
    </source>
</evidence>
<dbReference type="Gene3D" id="3.40.190.290">
    <property type="match status" value="1"/>
</dbReference>
<sequence length="306" mass="33199">MSGTINLPDLNELYLFAQVVEHGGFAAAGRAIAVPKSRLSRKVAQLEERLGVTLIHRSTRQFAVTEAGQLFYRHCAAMIAQAQAAEDAMAATRSEPQGTIRVSCPVLIVEKVLAPLIANFMARYPKVQVRLESTNRRVDVIEEGFDMAIRVRPPPLEDSGLILRQLATHRGALVASPDLAARLGIPATPEDIGRFDTLSMTSRSGEHVIALTAPDGAVHRVRHTPRLVTDDMEALRQAALAGIGLAALPRLLVHDDIEAGRLTALLPDYELPGGLAHVVFPSRRGLIPAVRLFMDELPGAFRDSLN</sequence>
<dbReference type="SUPFAM" id="SSF46785">
    <property type="entry name" value="Winged helix' DNA-binding domain"/>
    <property type="match status" value="1"/>
</dbReference>
<dbReference type="Proteomes" id="UP000286954">
    <property type="component" value="Chromosome"/>
</dbReference>
<reference evidence="5 6" key="1">
    <citation type="submission" date="2016-12" db="EMBL/GenBank/DDBJ databases">
        <title>The genome of dimorphic prosthecate Glycocaulis alkaliphilus 6b-8t, isolated from crude oil dictates its adaptability in petroleum environments.</title>
        <authorList>
            <person name="Wu X.-L."/>
            <person name="Geng S."/>
        </authorList>
    </citation>
    <scope>NUCLEOTIDE SEQUENCE [LARGE SCALE GENOMIC DNA]</scope>
    <source>
        <strain evidence="5 6">6B-8</strain>
    </source>
</reference>
<accession>A0A3T0EBA3</accession>
<dbReference type="InterPro" id="IPR036388">
    <property type="entry name" value="WH-like_DNA-bd_sf"/>
</dbReference>
<dbReference type="GO" id="GO:0043565">
    <property type="term" value="F:sequence-specific DNA binding"/>
    <property type="evidence" value="ECO:0007669"/>
    <property type="project" value="TreeGrafter"/>
</dbReference>
<dbReference type="Pfam" id="PF03466">
    <property type="entry name" value="LysR_substrate"/>
    <property type="match status" value="1"/>
</dbReference>
<dbReference type="GO" id="GO:0006351">
    <property type="term" value="P:DNA-templated transcription"/>
    <property type="evidence" value="ECO:0007669"/>
    <property type="project" value="TreeGrafter"/>
</dbReference>
<protein>
    <submittedName>
        <fullName evidence="5">LysR family transcriptional regulator</fullName>
    </submittedName>
</protein>
<dbReference type="InterPro" id="IPR036390">
    <property type="entry name" value="WH_DNA-bd_sf"/>
</dbReference>
<evidence type="ECO:0000256" key="3">
    <source>
        <dbReference type="ARBA" id="ARBA00023125"/>
    </source>
</evidence>
<name>A0A3T0EBA3_9PROT</name>
<evidence type="ECO:0000313" key="5">
    <source>
        <dbReference type="EMBL" id="AZU04609.1"/>
    </source>
</evidence>
<evidence type="ECO:0000313" key="6">
    <source>
        <dbReference type="Proteomes" id="UP000286954"/>
    </source>
</evidence>
<dbReference type="InterPro" id="IPR005119">
    <property type="entry name" value="LysR_subst-bd"/>
</dbReference>
<dbReference type="GO" id="GO:0003700">
    <property type="term" value="F:DNA-binding transcription factor activity"/>
    <property type="evidence" value="ECO:0007669"/>
    <property type="project" value="InterPro"/>
</dbReference>
<dbReference type="InterPro" id="IPR000847">
    <property type="entry name" value="LysR_HTH_N"/>
</dbReference>
<dbReference type="SUPFAM" id="SSF53850">
    <property type="entry name" value="Periplasmic binding protein-like II"/>
    <property type="match status" value="1"/>
</dbReference>
<evidence type="ECO:0000256" key="4">
    <source>
        <dbReference type="ARBA" id="ARBA00023163"/>
    </source>
</evidence>
<dbReference type="RefSeq" id="WP_127567684.1">
    <property type="nucleotide sequence ID" value="NZ_BMFB01000001.1"/>
</dbReference>
<dbReference type="Gene3D" id="1.10.10.10">
    <property type="entry name" value="Winged helix-like DNA-binding domain superfamily/Winged helix DNA-binding domain"/>
    <property type="match status" value="1"/>
</dbReference>
<keyword evidence="2" id="KW-0805">Transcription regulation</keyword>
<keyword evidence="3" id="KW-0238">DNA-binding</keyword>
<comment type="similarity">
    <text evidence="1">Belongs to the LysR transcriptional regulatory family.</text>
</comment>
<keyword evidence="6" id="KW-1185">Reference proteome</keyword>
<dbReference type="Pfam" id="PF00126">
    <property type="entry name" value="HTH_1"/>
    <property type="match status" value="1"/>
</dbReference>